<dbReference type="Proteomes" id="UP000236291">
    <property type="component" value="Unassembled WGS sequence"/>
</dbReference>
<feature type="region of interest" description="Disordered" evidence="1">
    <location>
        <begin position="41"/>
        <end position="79"/>
    </location>
</feature>
<protein>
    <submittedName>
        <fullName evidence="2">Uncharacterized protein</fullName>
    </submittedName>
</protein>
<name>A0A2K3KEK1_TRIPR</name>
<reference evidence="2 3" key="1">
    <citation type="journal article" date="2014" name="Am. J. Bot.">
        <title>Genome assembly and annotation for red clover (Trifolium pratense; Fabaceae).</title>
        <authorList>
            <person name="Istvanek J."/>
            <person name="Jaros M."/>
            <person name="Krenek A."/>
            <person name="Repkova J."/>
        </authorList>
    </citation>
    <scope>NUCLEOTIDE SEQUENCE [LARGE SCALE GENOMIC DNA]</scope>
    <source>
        <strain evidence="3">cv. Tatra</strain>
        <tissue evidence="2">Young leaves</tissue>
    </source>
</reference>
<accession>A0A2K3KEK1</accession>
<evidence type="ECO:0000256" key="1">
    <source>
        <dbReference type="SAM" id="MobiDB-lite"/>
    </source>
</evidence>
<gene>
    <name evidence="2" type="ORF">L195_g054164</name>
</gene>
<evidence type="ECO:0000313" key="2">
    <source>
        <dbReference type="EMBL" id="PNX64724.1"/>
    </source>
</evidence>
<reference evidence="2 3" key="2">
    <citation type="journal article" date="2017" name="Front. Plant Sci.">
        <title>Gene Classification and Mining of Molecular Markers Useful in Red Clover (Trifolium pratense) Breeding.</title>
        <authorList>
            <person name="Istvanek J."/>
            <person name="Dluhosova J."/>
            <person name="Dluhos P."/>
            <person name="Patkova L."/>
            <person name="Nedelnik J."/>
            <person name="Repkova J."/>
        </authorList>
    </citation>
    <scope>NUCLEOTIDE SEQUENCE [LARGE SCALE GENOMIC DNA]</scope>
    <source>
        <strain evidence="3">cv. Tatra</strain>
        <tissue evidence="2">Young leaves</tissue>
    </source>
</reference>
<comment type="caution">
    <text evidence="2">The sequence shown here is derived from an EMBL/GenBank/DDBJ whole genome shotgun (WGS) entry which is preliminary data.</text>
</comment>
<dbReference type="AlphaFoldDB" id="A0A2K3KEK1"/>
<proteinExistence type="predicted"/>
<evidence type="ECO:0000313" key="3">
    <source>
        <dbReference type="Proteomes" id="UP000236291"/>
    </source>
</evidence>
<organism evidence="2 3">
    <name type="scientific">Trifolium pratense</name>
    <name type="common">Red clover</name>
    <dbReference type="NCBI Taxonomy" id="57577"/>
    <lineage>
        <taxon>Eukaryota</taxon>
        <taxon>Viridiplantae</taxon>
        <taxon>Streptophyta</taxon>
        <taxon>Embryophyta</taxon>
        <taxon>Tracheophyta</taxon>
        <taxon>Spermatophyta</taxon>
        <taxon>Magnoliopsida</taxon>
        <taxon>eudicotyledons</taxon>
        <taxon>Gunneridae</taxon>
        <taxon>Pentapetalae</taxon>
        <taxon>rosids</taxon>
        <taxon>fabids</taxon>
        <taxon>Fabales</taxon>
        <taxon>Fabaceae</taxon>
        <taxon>Papilionoideae</taxon>
        <taxon>50 kb inversion clade</taxon>
        <taxon>NPAAA clade</taxon>
        <taxon>Hologalegina</taxon>
        <taxon>IRL clade</taxon>
        <taxon>Trifolieae</taxon>
        <taxon>Trifolium</taxon>
    </lineage>
</organism>
<dbReference type="EMBL" id="ASHM01093731">
    <property type="protein sequence ID" value="PNX64724.1"/>
    <property type="molecule type" value="Genomic_DNA"/>
</dbReference>
<feature type="compositionally biased region" description="Basic and acidic residues" evidence="1">
    <location>
        <begin position="60"/>
        <end position="79"/>
    </location>
</feature>
<feature type="non-terminal residue" evidence="2">
    <location>
        <position position="79"/>
    </location>
</feature>
<sequence>MRIRTENLDDLFDEKETDKKIVPEAKKPVRFKLVFPVQRSDHQPGRVTPVSSGFQAEPILHADRTAHYTGSRPDRSNRP</sequence>